<reference evidence="5" key="1">
    <citation type="journal article" date="2023" name="Int. J. Syst. Evol. Microbiol.">
        <title>Mesoterricola silvestris gen. nov., sp. nov., Mesoterricola sediminis sp. nov., Geothrix oryzae sp. nov., Geothrix edaphica sp. nov., Geothrix rubra sp. nov., and Geothrix limicola sp. nov., six novel members of Acidobacteriota isolated from soils.</title>
        <authorList>
            <person name="Itoh H."/>
            <person name="Sugisawa Y."/>
            <person name="Mise K."/>
            <person name="Xu Z."/>
            <person name="Kuniyasu M."/>
            <person name="Ushijima N."/>
            <person name="Kawano K."/>
            <person name="Kobayashi E."/>
            <person name="Shiratori Y."/>
            <person name="Masuda Y."/>
            <person name="Senoo K."/>
        </authorList>
    </citation>
    <scope>NUCLEOTIDE SEQUENCE</scope>
    <source>
        <strain evidence="5">W786</strain>
    </source>
</reference>
<evidence type="ECO:0000313" key="5">
    <source>
        <dbReference type="EMBL" id="BDU76437.1"/>
    </source>
</evidence>
<dbReference type="InterPro" id="IPR036390">
    <property type="entry name" value="WH_DNA-bd_sf"/>
</dbReference>
<dbReference type="KEGG" id="msea:METESE_13950"/>
<gene>
    <name evidence="5" type="ORF">METESE_13950</name>
</gene>
<sequence>MAPSDPVLDLHVRRLKALGHAARLAIVRVVVQGPEGGTPAGEIQARLGIPGSTLSHHLSELTQAGLLQPSRQGTTIRYAACFDHLRALTDYVWENCCGSGRCGPDCP</sequence>
<dbReference type="InterPro" id="IPR011991">
    <property type="entry name" value="ArsR-like_HTH"/>
</dbReference>
<evidence type="ECO:0000256" key="1">
    <source>
        <dbReference type="ARBA" id="ARBA00023015"/>
    </source>
</evidence>
<dbReference type="Pfam" id="PF12840">
    <property type="entry name" value="HTH_20"/>
    <property type="match status" value="1"/>
</dbReference>
<dbReference type="CDD" id="cd00090">
    <property type="entry name" value="HTH_ARSR"/>
    <property type="match status" value="1"/>
</dbReference>
<dbReference type="GO" id="GO:0003700">
    <property type="term" value="F:DNA-binding transcription factor activity"/>
    <property type="evidence" value="ECO:0007669"/>
    <property type="project" value="InterPro"/>
</dbReference>
<dbReference type="AlphaFoldDB" id="A0AA48GRV6"/>
<dbReference type="RefSeq" id="WP_243333651.1">
    <property type="nucleotide sequence ID" value="NZ_AP027081.1"/>
</dbReference>
<dbReference type="SUPFAM" id="SSF46785">
    <property type="entry name" value="Winged helix' DNA-binding domain"/>
    <property type="match status" value="1"/>
</dbReference>
<keyword evidence="1" id="KW-0805">Transcription regulation</keyword>
<accession>A0AA48GRV6</accession>
<dbReference type="InterPro" id="IPR001845">
    <property type="entry name" value="HTH_ArsR_DNA-bd_dom"/>
</dbReference>
<dbReference type="SMART" id="SM00418">
    <property type="entry name" value="HTH_ARSR"/>
    <property type="match status" value="1"/>
</dbReference>
<dbReference type="PRINTS" id="PR00778">
    <property type="entry name" value="HTHARSR"/>
</dbReference>
<feature type="domain" description="HTH arsR-type" evidence="4">
    <location>
        <begin position="3"/>
        <end position="100"/>
    </location>
</feature>
<name>A0AA48GRV6_9BACT</name>
<dbReference type="Gene3D" id="1.10.10.10">
    <property type="entry name" value="Winged helix-like DNA-binding domain superfamily/Winged helix DNA-binding domain"/>
    <property type="match status" value="1"/>
</dbReference>
<dbReference type="PANTHER" id="PTHR43132:SF2">
    <property type="entry name" value="ARSENICAL RESISTANCE OPERON REPRESSOR ARSR-RELATED"/>
    <property type="match status" value="1"/>
</dbReference>
<dbReference type="NCBIfam" id="NF033788">
    <property type="entry name" value="HTH_metalloreg"/>
    <property type="match status" value="1"/>
</dbReference>
<evidence type="ECO:0000256" key="3">
    <source>
        <dbReference type="ARBA" id="ARBA00023163"/>
    </source>
</evidence>
<protein>
    <submittedName>
        <fullName evidence="5">Transcriptional regulator</fullName>
    </submittedName>
</protein>
<dbReference type="GO" id="GO:0003677">
    <property type="term" value="F:DNA binding"/>
    <property type="evidence" value="ECO:0007669"/>
    <property type="project" value="UniProtKB-KW"/>
</dbReference>
<dbReference type="InterPro" id="IPR051011">
    <property type="entry name" value="Metal_resp_trans_reg"/>
</dbReference>
<dbReference type="PANTHER" id="PTHR43132">
    <property type="entry name" value="ARSENICAL RESISTANCE OPERON REPRESSOR ARSR-RELATED"/>
    <property type="match status" value="1"/>
</dbReference>
<keyword evidence="6" id="KW-1185">Reference proteome</keyword>
<dbReference type="Proteomes" id="UP001228113">
    <property type="component" value="Chromosome"/>
</dbReference>
<evidence type="ECO:0000313" key="6">
    <source>
        <dbReference type="Proteomes" id="UP001228113"/>
    </source>
</evidence>
<dbReference type="InterPro" id="IPR036388">
    <property type="entry name" value="WH-like_DNA-bd_sf"/>
</dbReference>
<organism evidence="5 6">
    <name type="scientific">Mesoterricola sediminis</name>
    <dbReference type="NCBI Taxonomy" id="2927980"/>
    <lineage>
        <taxon>Bacteria</taxon>
        <taxon>Pseudomonadati</taxon>
        <taxon>Acidobacteriota</taxon>
        <taxon>Holophagae</taxon>
        <taxon>Holophagales</taxon>
        <taxon>Holophagaceae</taxon>
        <taxon>Mesoterricola</taxon>
    </lineage>
</organism>
<dbReference type="PROSITE" id="PS50987">
    <property type="entry name" value="HTH_ARSR_2"/>
    <property type="match status" value="1"/>
</dbReference>
<evidence type="ECO:0000256" key="2">
    <source>
        <dbReference type="ARBA" id="ARBA00023125"/>
    </source>
</evidence>
<keyword evidence="2" id="KW-0238">DNA-binding</keyword>
<dbReference type="EMBL" id="AP027081">
    <property type="protein sequence ID" value="BDU76437.1"/>
    <property type="molecule type" value="Genomic_DNA"/>
</dbReference>
<keyword evidence="3" id="KW-0804">Transcription</keyword>
<evidence type="ECO:0000259" key="4">
    <source>
        <dbReference type="PROSITE" id="PS50987"/>
    </source>
</evidence>
<proteinExistence type="predicted"/>